<accession>A0A1F7F9M9</accession>
<gene>
    <name evidence="2" type="ORF">A2519_15165</name>
</gene>
<reference evidence="2 3" key="1">
    <citation type="journal article" date="2016" name="Nat. Commun.">
        <title>Thousands of microbial genomes shed light on interconnected biogeochemical processes in an aquifer system.</title>
        <authorList>
            <person name="Anantharaman K."/>
            <person name="Brown C.T."/>
            <person name="Hug L.A."/>
            <person name="Sharon I."/>
            <person name="Castelle C.J."/>
            <person name="Probst A.J."/>
            <person name="Thomas B.C."/>
            <person name="Singh A."/>
            <person name="Wilkins M.J."/>
            <person name="Karaoz U."/>
            <person name="Brodie E.L."/>
            <person name="Williams K.H."/>
            <person name="Hubbard S.S."/>
            <person name="Banfield J.F."/>
        </authorList>
    </citation>
    <scope>NUCLEOTIDE SEQUENCE [LARGE SCALE GENOMIC DNA]</scope>
</reference>
<protein>
    <recommendedName>
        <fullName evidence="1">DUF6933 domain-containing protein</fullName>
    </recommendedName>
</protein>
<dbReference type="EMBL" id="MFYX01000091">
    <property type="protein sequence ID" value="OGK03311.1"/>
    <property type="molecule type" value="Genomic_DNA"/>
</dbReference>
<feature type="domain" description="DUF6933" evidence="1">
    <location>
        <begin position="2"/>
        <end position="144"/>
    </location>
</feature>
<dbReference type="Pfam" id="PF22016">
    <property type="entry name" value="DUF6933"/>
    <property type="match status" value="1"/>
</dbReference>
<proteinExistence type="predicted"/>
<comment type="caution">
    <text evidence="2">The sequence shown here is derived from an EMBL/GenBank/DDBJ whole genome shotgun (WGS) entry which is preliminary data.</text>
</comment>
<evidence type="ECO:0000313" key="3">
    <source>
        <dbReference type="Proteomes" id="UP000179243"/>
    </source>
</evidence>
<dbReference type="AlphaFoldDB" id="A0A1F7F9M9"/>
<dbReference type="Proteomes" id="UP000179243">
    <property type="component" value="Unassembled WGS sequence"/>
</dbReference>
<sequence length="145" mass="16570">MIIRFSQKLADKIKEPGLSPAPMAENPFLDWHAHLFIHQRAQYILVTNSQSLFSVFFFGKGVSDFNWFYKRMSETLGEVLHDMGADLIYQRAIIPNTGQIHLAKSQDKKVISSMNELVFAAKDWLDDGDVSPYDLAFKVNEMVLS</sequence>
<name>A0A1F7F9M9_UNCRA</name>
<organism evidence="2 3">
    <name type="scientific">Candidatus Raymondbacteria bacterium RIFOXYD12_FULL_49_13</name>
    <dbReference type="NCBI Taxonomy" id="1817890"/>
    <lineage>
        <taxon>Bacteria</taxon>
        <taxon>Raymondiibacteriota</taxon>
    </lineage>
</organism>
<evidence type="ECO:0000313" key="2">
    <source>
        <dbReference type="EMBL" id="OGK03311.1"/>
    </source>
</evidence>
<evidence type="ECO:0000259" key="1">
    <source>
        <dbReference type="Pfam" id="PF22016"/>
    </source>
</evidence>
<dbReference type="InterPro" id="IPR053864">
    <property type="entry name" value="DUF6933"/>
</dbReference>